<evidence type="ECO:0000313" key="2">
    <source>
        <dbReference type="Proteomes" id="UP000762676"/>
    </source>
</evidence>
<gene>
    <name evidence="1" type="ORF">ElyMa_006450300</name>
</gene>
<keyword evidence="2" id="KW-1185">Reference proteome</keyword>
<dbReference type="EMBL" id="BMAT01012953">
    <property type="protein sequence ID" value="GFS02654.1"/>
    <property type="molecule type" value="Genomic_DNA"/>
</dbReference>
<dbReference type="Proteomes" id="UP000762676">
    <property type="component" value="Unassembled WGS sequence"/>
</dbReference>
<sequence length="90" mass="10198">MVTVFWDAKDVILLDLVLQCQCINAVRYCITVDRITDATRRKDLDSSEGVLCLSTIIRPWIQKTLHRLYFTAGKFSGYSPSCLQSKPGTL</sequence>
<name>A0AAV4HWT8_9GAST</name>
<reference evidence="1 2" key="1">
    <citation type="journal article" date="2021" name="Elife">
        <title>Chloroplast acquisition without the gene transfer in kleptoplastic sea slugs, Plakobranchus ocellatus.</title>
        <authorList>
            <person name="Maeda T."/>
            <person name="Takahashi S."/>
            <person name="Yoshida T."/>
            <person name="Shimamura S."/>
            <person name="Takaki Y."/>
            <person name="Nagai Y."/>
            <person name="Toyoda A."/>
            <person name="Suzuki Y."/>
            <person name="Arimoto A."/>
            <person name="Ishii H."/>
            <person name="Satoh N."/>
            <person name="Nishiyama T."/>
            <person name="Hasebe M."/>
            <person name="Maruyama T."/>
            <person name="Minagawa J."/>
            <person name="Obokata J."/>
            <person name="Shigenobu S."/>
        </authorList>
    </citation>
    <scope>NUCLEOTIDE SEQUENCE [LARGE SCALE GENOMIC DNA]</scope>
</reference>
<dbReference type="InterPro" id="IPR001888">
    <property type="entry name" value="Transposase_1"/>
</dbReference>
<comment type="caution">
    <text evidence="1">The sequence shown here is derived from an EMBL/GenBank/DDBJ whole genome shotgun (WGS) entry which is preliminary data.</text>
</comment>
<protein>
    <submittedName>
        <fullName evidence="1">Uncharacterized protein</fullName>
    </submittedName>
</protein>
<dbReference type="Pfam" id="PF01359">
    <property type="entry name" value="Transposase_1"/>
    <property type="match status" value="1"/>
</dbReference>
<proteinExistence type="predicted"/>
<organism evidence="1 2">
    <name type="scientific">Elysia marginata</name>
    <dbReference type="NCBI Taxonomy" id="1093978"/>
    <lineage>
        <taxon>Eukaryota</taxon>
        <taxon>Metazoa</taxon>
        <taxon>Spiralia</taxon>
        <taxon>Lophotrochozoa</taxon>
        <taxon>Mollusca</taxon>
        <taxon>Gastropoda</taxon>
        <taxon>Heterobranchia</taxon>
        <taxon>Euthyneura</taxon>
        <taxon>Panpulmonata</taxon>
        <taxon>Sacoglossa</taxon>
        <taxon>Placobranchoidea</taxon>
        <taxon>Plakobranchidae</taxon>
        <taxon>Elysia</taxon>
    </lineage>
</organism>
<dbReference type="AlphaFoldDB" id="A0AAV4HWT8"/>
<evidence type="ECO:0000313" key="1">
    <source>
        <dbReference type="EMBL" id="GFS02654.1"/>
    </source>
</evidence>
<accession>A0AAV4HWT8</accession>